<evidence type="ECO:0000256" key="3">
    <source>
        <dbReference type="ARBA" id="ARBA00022598"/>
    </source>
</evidence>
<dbReference type="OrthoDB" id="9801549at2"/>
<feature type="domain" description="SAICAR synthetase/ADE2 N-terminal" evidence="9">
    <location>
        <begin position="25"/>
        <end position="261"/>
    </location>
</feature>
<dbReference type="AlphaFoldDB" id="A0A085VWK5"/>
<keyword evidence="4 8" id="KW-0547">Nucleotide-binding</keyword>
<comment type="similarity">
    <text evidence="2 8">Belongs to the SAICAR synthetase family.</text>
</comment>
<evidence type="ECO:0000256" key="8">
    <source>
        <dbReference type="HAMAP-Rule" id="MF_00137"/>
    </source>
</evidence>
<evidence type="ECO:0000256" key="7">
    <source>
        <dbReference type="ARBA" id="ARBA00048475"/>
    </source>
</evidence>
<keyword evidence="6 8" id="KW-0067">ATP-binding</keyword>
<dbReference type="Proteomes" id="UP000028725">
    <property type="component" value="Unassembled WGS sequence"/>
</dbReference>
<comment type="catalytic activity">
    <reaction evidence="7 8">
        <text>5-amino-1-(5-phospho-D-ribosyl)imidazole-4-carboxylate + L-aspartate + ATP = (2S)-2-[5-amino-1-(5-phospho-beta-D-ribosyl)imidazole-4-carboxamido]succinate + ADP + phosphate + 2 H(+)</text>
        <dbReference type="Rhea" id="RHEA:22628"/>
        <dbReference type="ChEBI" id="CHEBI:15378"/>
        <dbReference type="ChEBI" id="CHEBI:29991"/>
        <dbReference type="ChEBI" id="CHEBI:30616"/>
        <dbReference type="ChEBI" id="CHEBI:43474"/>
        <dbReference type="ChEBI" id="CHEBI:58443"/>
        <dbReference type="ChEBI" id="CHEBI:77657"/>
        <dbReference type="ChEBI" id="CHEBI:456216"/>
        <dbReference type="EC" id="6.3.2.6"/>
    </reaction>
</comment>
<dbReference type="RefSeq" id="WP_044199561.1">
    <property type="nucleotide sequence ID" value="NZ_JMCB01000032.1"/>
</dbReference>
<dbReference type="GO" id="GO:0004639">
    <property type="term" value="F:phosphoribosylaminoimidazolesuccinocarboxamide synthase activity"/>
    <property type="evidence" value="ECO:0007669"/>
    <property type="project" value="UniProtKB-UniRule"/>
</dbReference>
<evidence type="ECO:0000313" key="11">
    <source>
        <dbReference type="Proteomes" id="UP000028725"/>
    </source>
</evidence>
<gene>
    <name evidence="8" type="primary">purC</name>
    <name evidence="10" type="ORF">DB31_6091</name>
</gene>
<dbReference type="HAMAP" id="MF_00137">
    <property type="entry name" value="SAICAR_synth"/>
    <property type="match status" value="1"/>
</dbReference>
<dbReference type="InterPro" id="IPR018236">
    <property type="entry name" value="SAICAR_synthetase_CS"/>
</dbReference>
<evidence type="ECO:0000256" key="1">
    <source>
        <dbReference type="ARBA" id="ARBA00004672"/>
    </source>
</evidence>
<dbReference type="Gene3D" id="3.30.470.20">
    <property type="entry name" value="ATP-grasp fold, B domain"/>
    <property type="match status" value="1"/>
</dbReference>
<dbReference type="PANTHER" id="PTHR43700:SF1">
    <property type="entry name" value="PHOSPHORIBOSYLAMINOIMIDAZOLE-SUCCINOCARBOXAMIDE SYNTHASE"/>
    <property type="match status" value="1"/>
</dbReference>
<dbReference type="EC" id="6.3.2.6" evidence="8"/>
<evidence type="ECO:0000256" key="2">
    <source>
        <dbReference type="ARBA" id="ARBA00010190"/>
    </source>
</evidence>
<evidence type="ECO:0000256" key="5">
    <source>
        <dbReference type="ARBA" id="ARBA00022755"/>
    </source>
</evidence>
<dbReference type="GO" id="GO:0006189">
    <property type="term" value="P:'de novo' IMP biosynthetic process"/>
    <property type="evidence" value="ECO:0007669"/>
    <property type="project" value="UniProtKB-UniRule"/>
</dbReference>
<dbReference type="Gene3D" id="3.30.200.20">
    <property type="entry name" value="Phosphorylase Kinase, domain 1"/>
    <property type="match status" value="1"/>
</dbReference>
<dbReference type="Pfam" id="PF01259">
    <property type="entry name" value="SAICAR_synt"/>
    <property type="match status" value="1"/>
</dbReference>
<sequence>MNTSALHAQLSHTLRQVNLPTLGTHYQGKVRDTYRQKDRLILVTSDRLSAFDHVLTTIPFKGEILNRLATFWFERTKHVVPNHILDVPDPNVTVARACEPFAIEMVVRGYLTGSLWRDYQKGTHTAYGLPFPAGLRKDEVFPEPIITPSTKAQYGQHDEPISEAEILSRGLASPRDWARLTEAAKALFAEGQKWARTRGLILVDTKYEFGKVGDDLYVIDEIHTPDSSRYWVADEYEARFTKGEDQRMLDKENIRQWLIRERNFQGHGTPPVIPDEVRVDLATKYLTAYERITGTELKLEPGDVHARIEKNLRAAGYL</sequence>
<dbReference type="PANTHER" id="PTHR43700">
    <property type="entry name" value="PHOSPHORIBOSYLAMINOIMIDAZOLE-SUCCINOCARBOXAMIDE SYNTHASE"/>
    <property type="match status" value="1"/>
</dbReference>
<dbReference type="GO" id="GO:0005524">
    <property type="term" value="F:ATP binding"/>
    <property type="evidence" value="ECO:0007669"/>
    <property type="project" value="UniProtKB-KW"/>
</dbReference>
<evidence type="ECO:0000259" key="9">
    <source>
        <dbReference type="Pfam" id="PF01259"/>
    </source>
</evidence>
<dbReference type="NCBIfam" id="NF010568">
    <property type="entry name" value="PRK13961.1"/>
    <property type="match status" value="1"/>
</dbReference>
<evidence type="ECO:0000313" key="10">
    <source>
        <dbReference type="EMBL" id="KFE59818.1"/>
    </source>
</evidence>
<accession>A0A085VWK5</accession>
<dbReference type="SUPFAM" id="SSF56104">
    <property type="entry name" value="SAICAR synthase-like"/>
    <property type="match status" value="1"/>
</dbReference>
<evidence type="ECO:0000256" key="6">
    <source>
        <dbReference type="ARBA" id="ARBA00022840"/>
    </source>
</evidence>
<dbReference type="PATRIC" id="fig|394096.3.peg.8808"/>
<dbReference type="InterPro" id="IPR028923">
    <property type="entry name" value="SAICAR_synt/ADE2_N"/>
</dbReference>
<protein>
    <recommendedName>
        <fullName evidence="8">Phosphoribosylaminoimidazole-succinocarboxamide synthase</fullName>
        <ecNumber evidence="8">6.3.2.6</ecNumber>
    </recommendedName>
    <alternativeName>
        <fullName evidence="8">SAICAR synthetase</fullName>
    </alternativeName>
</protein>
<dbReference type="EMBL" id="JMCB01000032">
    <property type="protein sequence ID" value="KFE59818.1"/>
    <property type="molecule type" value="Genomic_DNA"/>
</dbReference>
<dbReference type="STRING" id="394096.DB31_6091"/>
<evidence type="ECO:0000256" key="4">
    <source>
        <dbReference type="ARBA" id="ARBA00022741"/>
    </source>
</evidence>
<keyword evidence="5 8" id="KW-0658">Purine biosynthesis</keyword>
<dbReference type="GO" id="GO:0005737">
    <property type="term" value="C:cytoplasm"/>
    <property type="evidence" value="ECO:0007669"/>
    <property type="project" value="TreeGrafter"/>
</dbReference>
<name>A0A085VWK5_9BACT</name>
<reference evidence="10 11" key="1">
    <citation type="submission" date="2014-04" db="EMBL/GenBank/DDBJ databases">
        <title>Genome assembly of Hyalangium minutum DSM 14724.</title>
        <authorList>
            <person name="Sharma G."/>
            <person name="Subramanian S."/>
        </authorList>
    </citation>
    <scope>NUCLEOTIDE SEQUENCE [LARGE SCALE GENOMIC DNA]</scope>
    <source>
        <strain evidence="10 11">DSM 14724</strain>
    </source>
</reference>
<keyword evidence="3 8" id="KW-0436">Ligase</keyword>
<comment type="caution">
    <text evidence="10">The sequence shown here is derived from an EMBL/GenBank/DDBJ whole genome shotgun (WGS) entry which is preliminary data.</text>
</comment>
<dbReference type="UniPathway" id="UPA00074">
    <property type="reaction ID" value="UER00131"/>
</dbReference>
<dbReference type="NCBIfam" id="NF009251">
    <property type="entry name" value="PRK12607.1"/>
    <property type="match status" value="1"/>
</dbReference>
<dbReference type="CDD" id="cd01414">
    <property type="entry name" value="SAICAR_synt_Sc"/>
    <property type="match status" value="1"/>
</dbReference>
<proteinExistence type="inferred from homology"/>
<dbReference type="PROSITE" id="PS01058">
    <property type="entry name" value="SAICAR_SYNTHETASE_2"/>
    <property type="match status" value="1"/>
</dbReference>
<comment type="pathway">
    <text evidence="1 8">Purine metabolism; IMP biosynthesis via de novo pathway; 5-amino-1-(5-phospho-D-ribosyl)imidazole-4-carboxamide from 5-amino-1-(5-phospho-D-ribosyl)imidazole-4-carboxylate: step 1/2.</text>
</comment>
<dbReference type="FunFam" id="3.30.200.20:FF:000199">
    <property type="entry name" value="Phosphoribosylaminoimidazole-succinocarboxamide synthase"/>
    <property type="match status" value="1"/>
</dbReference>
<organism evidence="10 11">
    <name type="scientific">Hyalangium minutum</name>
    <dbReference type="NCBI Taxonomy" id="394096"/>
    <lineage>
        <taxon>Bacteria</taxon>
        <taxon>Pseudomonadati</taxon>
        <taxon>Myxococcota</taxon>
        <taxon>Myxococcia</taxon>
        <taxon>Myxococcales</taxon>
        <taxon>Cystobacterineae</taxon>
        <taxon>Archangiaceae</taxon>
        <taxon>Hyalangium</taxon>
    </lineage>
</organism>
<keyword evidence="11" id="KW-1185">Reference proteome</keyword>